<evidence type="ECO:0000313" key="1">
    <source>
        <dbReference type="EMBL" id="CAL0333135.1"/>
    </source>
</evidence>
<protein>
    <submittedName>
        <fullName evidence="1">Uncharacterized protein</fullName>
    </submittedName>
</protein>
<name>A0AAV1YH07_LUPLU</name>
<proteinExistence type="predicted"/>
<dbReference type="AlphaFoldDB" id="A0AAV1YH07"/>
<accession>A0AAV1YH07</accession>
<dbReference type="EMBL" id="CAXHTB010000025">
    <property type="protein sequence ID" value="CAL0333135.1"/>
    <property type="molecule type" value="Genomic_DNA"/>
</dbReference>
<reference evidence="1 2" key="1">
    <citation type="submission" date="2024-03" db="EMBL/GenBank/DDBJ databases">
        <authorList>
            <person name="Martinez-Hernandez J."/>
        </authorList>
    </citation>
    <scope>NUCLEOTIDE SEQUENCE [LARGE SCALE GENOMIC DNA]</scope>
</reference>
<comment type="caution">
    <text evidence="1">The sequence shown here is derived from an EMBL/GenBank/DDBJ whole genome shotgun (WGS) entry which is preliminary data.</text>
</comment>
<sequence length="58" mass="6811">MGKCEKREQSLRLEIEDEWVKMKIREWAKAVASNNEIKANVRASEIALIMDNHLMQPK</sequence>
<dbReference type="Proteomes" id="UP001497480">
    <property type="component" value="Unassembled WGS sequence"/>
</dbReference>
<keyword evidence="2" id="KW-1185">Reference proteome</keyword>
<organism evidence="1 2">
    <name type="scientific">Lupinus luteus</name>
    <name type="common">European yellow lupine</name>
    <dbReference type="NCBI Taxonomy" id="3873"/>
    <lineage>
        <taxon>Eukaryota</taxon>
        <taxon>Viridiplantae</taxon>
        <taxon>Streptophyta</taxon>
        <taxon>Embryophyta</taxon>
        <taxon>Tracheophyta</taxon>
        <taxon>Spermatophyta</taxon>
        <taxon>Magnoliopsida</taxon>
        <taxon>eudicotyledons</taxon>
        <taxon>Gunneridae</taxon>
        <taxon>Pentapetalae</taxon>
        <taxon>rosids</taxon>
        <taxon>fabids</taxon>
        <taxon>Fabales</taxon>
        <taxon>Fabaceae</taxon>
        <taxon>Papilionoideae</taxon>
        <taxon>50 kb inversion clade</taxon>
        <taxon>genistoids sensu lato</taxon>
        <taxon>core genistoids</taxon>
        <taxon>Genisteae</taxon>
        <taxon>Lupinus</taxon>
    </lineage>
</organism>
<gene>
    <name evidence="1" type="ORF">LLUT_LOCUS34195</name>
</gene>
<evidence type="ECO:0000313" key="2">
    <source>
        <dbReference type="Proteomes" id="UP001497480"/>
    </source>
</evidence>